<keyword evidence="4 6" id="KW-1133">Transmembrane helix</keyword>
<keyword evidence="3 6" id="KW-0812">Transmembrane</keyword>
<dbReference type="InterPro" id="IPR016174">
    <property type="entry name" value="Di-haem_cyt_TM"/>
</dbReference>
<dbReference type="GO" id="GO:0020037">
    <property type="term" value="F:heme binding"/>
    <property type="evidence" value="ECO:0007669"/>
    <property type="project" value="TreeGrafter"/>
</dbReference>
<dbReference type="Gene3D" id="1.20.950.20">
    <property type="entry name" value="Transmembrane di-heme cytochromes, Chain C"/>
    <property type="match status" value="1"/>
</dbReference>
<feature type="non-terminal residue" evidence="8">
    <location>
        <position position="1"/>
    </location>
</feature>
<feature type="transmembrane region" description="Helical" evidence="6">
    <location>
        <begin position="121"/>
        <end position="142"/>
    </location>
</feature>
<gene>
    <name evidence="8" type="ORF">HMPREF9370_1676</name>
</gene>
<comment type="subcellular location">
    <subcellularLocation>
        <location evidence="1">Cell membrane</location>
        <topology evidence="1">Multi-pass membrane protein</topology>
    </subcellularLocation>
</comment>
<evidence type="ECO:0000259" key="7">
    <source>
        <dbReference type="Pfam" id="PF01292"/>
    </source>
</evidence>
<reference evidence="8 9" key="1">
    <citation type="submission" date="2011-06" db="EMBL/GenBank/DDBJ databases">
        <authorList>
            <person name="Muzny D."/>
            <person name="Qin X."/>
            <person name="Deng J."/>
            <person name="Jiang H."/>
            <person name="Liu Y."/>
            <person name="Qu J."/>
            <person name="Song X.-Z."/>
            <person name="Zhang L."/>
            <person name="Thornton R."/>
            <person name="Coyle M."/>
            <person name="Francisco L."/>
            <person name="Jackson L."/>
            <person name="Javaid M."/>
            <person name="Korchina V."/>
            <person name="Kovar C."/>
            <person name="Mata R."/>
            <person name="Mathew T."/>
            <person name="Ngo R."/>
            <person name="Nguyen L."/>
            <person name="Nguyen N."/>
            <person name="Okwuonu G."/>
            <person name="Ongeri F."/>
            <person name="Pham C."/>
            <person name="Simmons D."/>
            <person name="Wilczek-Boney K."/>
            <person name="Hale W."/>
            <person name="Jakkamsetti A."/>
            <person name="Pham P."/>
            <person name="Ruth R."/>
            <person name="San Lucas F."/>
            <person name="Warren J."/>
            <person name="Zhang J."/>
            <person name="Zhao Z."/>
            <person name="Zhou C."/>
            <person name="Zhu D."/>
            <person name="Lee S."/>
            <person name="Bess C."/>
            <person name="Blankenburg K."/>
            <person name="Forbes L."/>
            <person name="Fu Q."/>
            <person name="Gubbala S."/>
            <person name="Hirani K."/>
            <person name="Jayaseelan J.C."/>
            <person name="Lara F."/>
            <person name="Munidasa M."/>
            <person name="Palculict T."/>
            <person name="Patil S."/>
            <person name="Pu L.-L."/>
            <person name="Saada N."/>
            <person name="Tang L."/>
            <person name="Weissenberger G."/>
            <person name="Zhu Y."/>
            <person name="Hemphill L."/>
            <person name="Shang Y."/>
            <person name="Youmans B."/>
            <person name="Ayvaz T."/>
            <person name="Ross M."/>
            <person name="Santibanez J."/>
            <person name="Aqrawi P."/>
            <person name="Gross S."/>
            <person name="Joshi V."/>
            <person name="Fowler G."/>
            <person name="Nazareth L."/>
            <person name="Reid J."/>
            <person name="Worley K."/>
            <person name="Petrosino J."/>
            <person name="Highlander S."/>
            <person name="Gibbs R."/>
        </authorList>
    </citation>
    <scope>NUCLEOTIDE SEQUENCE [LARGE SCALE GENOMIC DNA]</scope>
    <source>
        <strain evidence="8 9">9715</strain>
    </source>
</reference>
<dbReference type="SUPFAM" id="SSF81342">
    <property type="entry name" value="Transmembrane di-heme cytochromes"/>
    <property type="match status" value="1"/>
</dbReference>
<dbReference type="HOGENOM" id="CLU_078451_0_0_4"/>
<evidence type="ECO:0000313" key="8">
    <source>
        <dbReference type="EMBL" id="EGZ45386.1"/>
    </source>
</evidence>
<protein>
    <submittedName>
        <fullName evidence="8">Nickel-dependent hydrogenase</fullName>
    </submittedName>
</protein>
<evidence type="ECO:0000256" key="4">
    <source>
        <dbReference type="ARBA" id="ARBA00022989"/>
    </source>
</evidence>
<keyword evidence="9" id="KW-1185">Reference proteome</keyword>
<dbReference type="GO" id="GO:0009055">
    <property type="term" value="F:electron transfer activity"/>
    <property type="evidence" value="ECO:0007669"/>
    <property type="project" value="InterPro"/>
</dbReference>
<feature type="transmembrane region" description="Helical" evidence="6">
    <location>
        <begin position="225"/>
        <end position="243"/>
    </location>
</feature>
<dbReference type="PANTHER" id="PTHR30485:SF2">
    <property type="entry name" value="BLL0597 PROTEIN"/>
    <property type="match status" value="1"/>
</dbReference>
<dbReference type="GO" id="GO:0022904">
    <property type="term" value="P:respiratory electron transport chain"/>
    <property type="evidence" value="ECO:0007669"/>
    <property type="project" value="InterPro"/>
</dbReference>
<dbReference type="AlphaFoldDB" id="G4CRG6"/>
<dbReference type="Proteomes" id="UP000005336">
    <property type="component" value="Unassembled WGS sequence"/>
</dbReference>
<comment type="caution">
    <text evidence="8">The sequence shown here is derived from an EMBL/GenBank/DDBJ whole genome shotgun (WGS) entry which is preliminary data.</text>
</comment>
<proteinExistence type="predicted"/>
<evidence type="ECO:0000256" key="3">
    <source>
        <dbReference type="ARBA" id="ARBA00022692"/>
    </source>
</evidence>
<dbReference type="STRING" id="1030841.HMPREF9370_1676"/>
<dbReference type="InterPro" id="IPR051542">
    <property type="entry name" value="Hydrogenase_cytochrome"/>
</dbReference>
<feature type="transmembrane region" description="Helical" evidence="6">
    <location>
        <begin position="62"/>
        <end position="83"/>
    </location>
</feature>
<evidence type="ECO:0000256" key="5">
    <source>
        <dbReference type="ARBA" id="ARBA00023136"/>
    </source>
</evidence>
<feature type="transmembrane region" description="Helical" evidence="6">
    <location>
        <begin position="40"/>
        <end position="56"/>
    </location>
</feature>
<evidence type="ECO:0000256" key="1">
    <source>
        <dbReference type="ARBA" id="ARBA00004651"/>
    </source>
</evidence>
<organism evidence="8 9">
    <name type="scientific">Neisseria wadsworthii 9715</name>
    <dbReference type="NCBI Taxonomy" id="1030841"/>
    <lineage>
        <taxon>Bacteria</taxon>
        <taxon>Pseudomonadati</taxon>
        <taxon>Pseudomonadota</taxon>
        <taxon>Betaproteobacteria</taxon>
        <taxon>Neisseriales</taxon>
        <taxon>Neisseriaceae</taxon>
        <taxon>Neisseria</taxon>
    </lineage>
</organism>
<dbReference type="EMBL" id="AGAZ01000060">
    <property type="protein sequence ID" value="EGZ45386.1"/>
    <property type="molecule type" value="Genomic_DNA"/>
</dbReference>
<dbReference type="InterPro" id="IPR011577">
    <property type="entry name" value="Cyt_b561_bac/Ni-Hgenase"/>
</dbReference>
<accession>G4CRG6</accession>
<feature type="domain" description="Cytochrome b561 bacterial/Ni-hydrogenase" evidence="7">
    <location>
        <begin position="33"/>
        <end position="206"/>
    </location>
</feature>
<evidence type="ECO:0000256" key="2">
    <source>
        <dbReference type="ARBA" id="ARBA00022475"/>
    </source>
</evidence>
<dbReference type="PANTHER" id="PTHR30485">
    <property type="entry name" value="NI/FE-HYDROGENASE 1 B-TYPE CYTOCHROME SUBUNIT"/>
    <property type="match status" value="1"/>
</dbReference>
<keyword evidence="5 6" id="KW-0472">Membrane</keyword>
<feature type="transmembrane region" description="Helical" evidence="6">
    <location>
        <begin position="173"/>
        <end position="194"/>
    </location>
</feature>
<sequence>IQSGLHIFRQALNACLKNTNQYGYFIMKQKLKVWDLPTRLFHWLLAASVAFMWYSGEQGGDIMAWHLRCGVFIFGLLVFRICWGIWGSDTARFAQFFKPWQVGRYLKGSLSENEQPGHNPLGALMVVALIGAVLFQVVTGLLSSDENAFLYNGYLSGLAGSASADFRKLHVQFFDLLLILIGVHVFTVLLYKFVKKHNLITPMLTGYKYLEGKLPDLKFAGAGKLAAALVIAAAAVCAVVFAGA</sequence>
<dbReference type="PATRIC" id="fig|1030841.3.peg.1667"/>
<keyword evidence="2" id="KW-1003">Cell membrane</keyword>
<dbReference type="Pfam" id="PF01292">
    <property type="entry name" value="Ni_hydr_CYTB"/>
    <property type="match status" value="1"/>
</dbReference>
<name>G4CRG6_9NEIS</name>
<evidence type="ECO:0000313" key="9">
    <source>
        <dbReference type="Proteomes" id="UP000005336"/>
    </source>
</evidence>
<dbReference type="GO" id="GO:0005886">
    <property type="term" value="C:plasma membrane"/>
    <property type="evidence" value="ECO:0007669"/>
    <property type="project" value="UniProtKB-SubCell"/>
</dbReference>
<evidence type="ECO:0000256" key="6">
    <source>
        <dbReference type="SAM" id="Phobius"/>
    </source>
</evidence>